<name>A0A4S8SHV6_AURPU</name>
<accession>A0A4S8SHV6</accession>
<proteinExistence type="inferred from homology"/>
<evidence type="ECO:0000313" key="10">
    <source>
        <dbReference type="Proteomes" id="UP000304951"/>
    </source>
</evidence>
<dbReference type="EMBL" id="QZAF01000208">
    <property type="protein sequence ID" value="THV70258.1"/>
    <property type="molecule type" value="Genomic_DNA"/>
</dbReference>
<evidence type="ECO:0000256" key="5">
    <source>
        <dbReference type="ARBA" id="ARBA00023004"/>
    </source>
</evidence>
<keyword evidence="4 6" id="KW-0479">Metal-binding</keyword>
<keyword evidence="7 9" id="KW-0503">Monooxygenase</keyword>
<evidence type="ECO:0000256" key="7">
    <source>
        <dbReference type="RuleBase" id="RU000461"/>
    </source>
</evidence>
<feature type="transmembrane region" description="Helical" evidence="8">
    <location>
        <begin position="20"/>
        <end position="40"/>
    </location>
</feature>
<dbReference type="InterPro" id="IPR002401">
    <property type="entry name" value="Cyt_P450_E_grp-I"/>
</dbReference>
<keyword evidence="8" id="KW-1133">Transmembrane helix</keyword>
<dbReference type="InterPro" id="IPR050121">
    <property type="entry name" value="Cytochrome_P450_monoxygenase"/>
</dbReference>
<dbReference type="Pfam" id="PF00067">
    <property type="entry name" value="p450"/>
    <property type="match status" value="1"/>
</dbReference>
<dbReference type="PANTHER" id="PTHR24305">
    <property type="entry name" value="CYTOCHROME P450"/>
    <property type="match status" value="1"/>
</dbReference>
<dbReference type="InterPro" id="IPR001128">
    <property type="entry name" value="Cyt_P450"/>
</dbReference>
<comment type="caution">
    <text evidence="9">The sequence shown here is derived from an EMBL/GenBank/DDBJ whole genome shotgun (WGS) entry which is preliminary data.</text>
</comment>
<dbReference type="CDD" id="cd11058">
    <property type="entry name" value="CYP60B-like"/>
    <property type="match status" value="1"/>
</dbReference>
<dbReference type="PRINTS" id="PR00463">
    <property type="entry name" value="EP450I"/>
</dbReference>
<feature type="binding site" description="axial binding residue" evidence="6">
    <location>
        <position position="483"/>
    </location>
    <ligand>
        <name>heme</name>
        <dbReference type="ChEBI" id="CHEBI:30413"/>
    </ligand>
    <ligandPart>
        <name>Fe</name>
        <dbReference type="ChEBI" id="CHEBI:18248"/>
    </ligandPart>
</feature>
<keyword evidence="3 6" id="KW-0349">Heme</keyword>
<dbReference type="SUPFAM" id="SSF48264">
    <property type="entry name" value="Cytochrome P450"/>
    <property type="match status" value="1"/>
</dbReference>
<dbReference type="AlphaFoldDB" id="A0A4S8SHV6"/>
<evidence type="ECO:0000256" key="1">
    <source>
        <dbReference type="ARBA" id="ARBA00001971"/>
    </source>
</evidence>
<evidence type="ECO:0000256" key="6">
    <source>
        <dbReference type="PIRSR" id="PIRSR602401-1"/>
    </source>
</evidence>
<dbReference type="PROSITE" id="PS00086">
    <property type="entry name" value="CYTOCHROME_P450"/>
    <property type="match status" value="1"/>
</dbReference>
<evidence type="ECO:0000256" key="3">
    <source>
        <dbReference type="ARBA" id="ARBA00022617"/>
    </source>
</evidence>
<organism evidence="9 10">
    <name type="scientific">Aureobasidium pullulans</name>
    <name type="common">Black yeast</name>
    <name type="synonym">Pullularia pullulans</name>
    <dbReference type="NCBI Taxonomy" id="5580"/>
    <lineage>
        <taxon>Eukaryota</taxon>
        <taxon>Fungi</taxon>
        <taxon>Dikarya</taxon>
        <taxon>Ascomycota</taxon>
        <taxon>Pezizomycotina</taxon>
        <taxon>Dothideomycetes</taxon>
        <taxon>Dothideomycetidae</taxon>
        <taxon>Dothideales</taxon>
        <taxon>Saccotheciaceae</taxon>
        <taxon>Aureobasidium</taxon>
    </lineage>
</organism>
<comment type="cofactor">
    <cofactor evidence="1 6">
        <name>heme</name>
        <dbReference type="ChEBI" id="CHEBI:30413"/>
    </cofactor>
</comment>
<dbReference type="GO" id="GO:0005506">
    <property type="term" value="F:iron ion binding"/>
    <property type="evidence" value="ECO:0007669"/>
    <property type="project" value="InterPro"/>
</dbReference>
<evidence type="ECO:0000256" key="8">
    <source>
        <dbReference type="SAM" id="Phobius"/>
    </source>
</evidence>
<evidence type="ECO:0000313" key="9">
    <source>
        <dbReference type="EMBL" id="THV70258.1"/>
    </source>
</evidence>
<reference evidence="9 10" key="1">
    <citation type="submission" date="2018-10" db="EMBL/GenBank/DDBJ databases">
        <title>Fifty Aureobasidium pullulans genomes reveal a recombining polyextremotolerant generalist.</title>
        <authorList>
            <person name="Gostincar C."/>
            <person name="Turk M."/>
            <person name="Zajc J."/>
            <person name="Gunde-Cimerman N."/>
        </authorList>
    </citation>
    <scope>NUCLEOTIDE SEQUENCE [LARGE SCALE GENOMIC DNA]</scope>
    <source>
        <strain evidence="9 10">EXF-11900</strain>
    </source>
</reference>
<keyword evidence="8" id="KW-0812">Transmembrane</keyword>
<dbReference type="PRINTS" id="PR00385">
    <property type="entry name" value="P450"/>
</dbReference>
<keyword evidence="7" id="KW-0560">Oxidoreductase</keyword>
<dbReference type="PANTHER" id="PTHR24305:SF210">
    <property type="entry name" value="CYTOCHROME P450 MONOOXYGENASE ASQL-RELATED"/>
    <property type="match status" value="1"/>
</dbReference>
<sequence>METQNQNVAFDHGILRAASVSPTLGALTTLLALFIFYRVIQARFFHPLSHFPGPFLNSISSIPAAYLVYKGTQPREFKKLHEKFGSVVRTGPNELSFIGADAWEDIYGVQVQRPSPVDLERLLADQTYLFQKVGANFQKDPAWLAVVSPKDGQTGVSMAPPETHTRQRNALGATFTNEALLTQEGHLRVHVLKFMDKLGQCARDDEAIDFSNWFTYLAFDITGEVVFSEPFGCLDEGEATQWAQAINDIFKSGAWEQAFGQVAGVGTPLHKLMVKMLIPATPKLWRQKHLTGATDKTLRRLADSNRAHPDMIGHILRNNETKKARLSQTELVLNMVQFISAGSETTASLLTGWIYFLLSNPAVYQRVVKEVRDSFSSAEDITWANVGKLTYLEATVNEALRLVSPAPCNQHRVVPPSGEGNVIDGHFVPPGVTVAVAPWVAERHPENFTDPEKFEPERWLGAERYKHDKLHASQPFGLGVRACVGKNLSYFEARLLMGNLLWRFDLAFDQSEVAKEARAKWDEADMLVWHVWVKPPMLVKMTEVKR</sequence>
<protein>
    <submittedName>
        <fullName evidence="9">Benzoate 4-monooxygenase cytochrome P450</fullName>
    </submittedName>
</protein>
<gene>
    <name evidence="9" type="ORF">D6D28_05287</name>
</gene>
<dbReference type="GO" id="GO:0004497">
    <property type="term" value="F:monooxygenase activity"/>
    <property type="evidence" value="ECO:0007669"/>
    <property type="project" value="UniProtKB-KW"/>
</dbReference>
<comment type="similarity">
    <text evidence="2 7">Belongs to the cytochrome P450 family.</text>
</comment>
<keyword evidence="8" id="KW-0472">Membrane</keyword>
<keyword evidence="5 6" id="KW-0408">Iron</keyword>
<dbReference type="GO" id="GO:0016705">
    <property type="term" value="F:oxidoreductase activity, acting on paired donors, with incorporation or reduction of molecular oxygen"/>
    <property type="evidence" value="ECO:0007669"/>
    <property type="project" value="InterPro"/>
</dbReference>
<dbReference type="Proteomes" id="UP000304951">
    <property type="component" value="Unassembled WGS sequence"/>
</dbReference>
<dbReference type="Gene3D" id="1.10.630.10">
    <property type="entry name" value="Cytochrome P450"/>
    <property type="match status" value="1"/>
</dbReference>
<evidence type="ECO:0000256" key="4">
    <source>
        <dbReference type="ARBA" id="ARBA00022723"/>
    </source>
</evidence>
<dbReference type="GO" id="GO:0020037">
    <property type="term" value="F:heme binding"/>
    <property type="evidence" value="ECO:0007669"/>
    <property type="project" value="InterPro"/>
</dbReference>
<dbReference type="InterPro" id="IPR017972">
    <property type="entry name" value="Cyt_P450_CS"/>
</dbReference>
<dbReference type="InterPro" id="IPR036396">
    <property type="entry name" value="Cyt_P450_sf"/>
</dbReference>
<evidence type="ECO:0000256" key="2">
    <source>
        <dbReference type="ARBA" id="ARBA00010617"/>
    </source>
</evidence>